<dbReference type="EMBL" id="BAAAOR010000024">
    <property type="protein sequence ID" value="GAA1526659.1"/>
    <property type="molecule type" value="Genomic_DNA"/>
</dbReference>
<dbReference type="Pfam" id="PF00208">
    <property type="entry name" value="ELFV_dehydrog"/>
    <property type="match status" value="2"/>
</dbReference>
<evidence type="ECO:0000259" key="5">
    <source>
        <dbReference type="SMART" id="SM00839"/>
    </source>
</evidence>
<dbReference type="Gene3D" id="3.40.50.10860">
    <property type="entry name" value="Leucine Dehydrogenase, chain A, domain 1"/>
    <property type="match status" value="1"/>
</dbReference>
<evidence type="ECO:0000256" key="4">
    <source>
        <dbReference type="RuleBase" id="RU004417"/>
    </source>
</evidence>
<organism evidence="6 7">
    <name type="scientific">Nocardioides humi</name>
    <dbReference type="NCBI Taxonomy" id="449461"/>
    <lineage>
        <taxon>Bacteria</taxon>
        <taxon>Bacillati</taxon>
        <taxon>Actinomycetota</taxon>
        <taxon>Actinomycetes</taxon>
        <taxon>Propionibacteriales</taxon>
        <taxon>Nocardioidaceae</taxon>
        <taxon>Nocardioides</taxon>
    </lineage>
</organism>
<gene>
    <name evidence="6" type="ORF">GCM10009788_32730</name>
</gene>
<keyword evidence="7" id="KW-1185">Reference proteome</keyword>
<dbReference type="SUPFAM" id="SSF51735">
    <property type="entry name" value="NAD(P)-binding Rossmann-fold domains"/>
    <property type="match status" value="1"/>
</dbReference>
<protein>
    <submittedName>
        <fullName evidence="6">Glu/Leu/Phe/Val dehydrogenase dimerization domain-containing protein</fullName>
    </submittedName>
</protein>
<dbReference type="SUPFAM" id="SSF53223">
    <property type="entry name" value="Aminoacid dehydrogenase-like, N-terminal domain"/>
    <property type="match status" value="1"/>
</dbReference>
<evidence type="ECO:0000256" key="2">
    <source>
        <dbReference type="ARBA" id="ARBA00023002"/>
    </source>
</evidence>
<dbReference type="InterPro" id="IPR046346">
    <property type="entry name" value="Aminoacid_DH-like_N_sf"/>
</dbReference>
<dbReference type="PROSITE" id="PS00074">
    <property type="entry name" value="GLFV_DEHYDROGENASE"/>
    <property type="match status" value="1"/>
</dbReference>
<dbReference type="RefSeq" id="WP_344112737.1">
    <property type="nucleotide sequence ID" value="NZ_BAAAOR010000024.1"/>
</dbReference>
<comment type="caution">
    <text evidence="6">The sequence shown here is derived from an EMBL/GenBank/DDBJ whole genome shotgun (WGS) entry which is preliminary data.</text>
</comment>
<name>A0ABN2AV52_9ACTN</name>
<feature type="domain" description="Glutamate/phenylalanine/leucine/valine/L-tryptophan dehydrogenase C-terminal" evidence="5">
    <location>
        <begin position="157"/>
        <end position="363"/>
    </location>
</feature>
<reference evidence="6 7" key="1">
    <citation type="journal article" date="2019" name="Int. J. Syst. Evol. Microbiol.">
        <title>The Global Catalogue of Microorganisms (GCM) 10K type strain sequencing project: providing services to taxonomists for standard genome sequencing and annotation.</title>
        <authorList>
            <consortium name="The Broad Institute Genomics Platform"/>
            <consortium name="The Broad Institute Genome Sequencing Center for Infectious Disease"/>
            <person name="Wu L."/>
            <person name="Ma J."/>
        </authorList>
    </citation>
    <scope>NUCLEOTIDE SEQUENCE [LARGE SCALE GENOMIC DNA]</scope>
    <source>
        <strain evidence="6 7">JCM 14942</strain>
    </source>
</reference>
<sequence>MNTELLEQLAGPCGVETDPHAPGCERVVFCRDDETGLMAIIAIHSTAFGPALGGTRFRPYRSEAEALTDVLRLAEGMTYKAAAAGLPLGGGKAVIMGDPARHKTPELLRAYARFVDGLDGRYVTAADVGTCAEDLDVIGEVTPHVVGRTSGAGGSGDSGRSTAAGVFYAMRAAATEVWGSEGLRGRAVGIEGVGKVGAHLAQLLLCEGASVVVADPDPQAIQRVRETCGDEVPSVPRVIDADVDIYAPCALGASLTRSSVTALRARIVCGAANNQLATADIDLRLHHLGVTWVPDYVANAGGLIQVGGELRGHTGSQVHQRVRGVGDTTREILLQCAARRISTGMAAAEIVHSRLREAPAERLP</sequence>
<evidence type="ECO:0000313" key="6">
    <source>
        <dbReference type="EMBL" id="GAA1526659.1"/>
    </source>
</evidence>
<dbReference type="Proteomes" id="UP001500842">
    <property type="component" value="Unassembled WGS sequence"/>
</dbReference>
<evidence type="ECO:0000313" key="7">
    <source>
        <dbReference type="Proteomes" id="UP001500842"/>
    </source>
</evidence>
<dbReference type="InterPro" id="IPR033524">
    <property type="entry name" value="Glu/Leu/Phe/Val_DH_AS"/>
</dbReference>
<dbReference type="CDD" id="cd01075">
    <property type="entry name" value="NAD_bind_Leu_Phe_Val_DH"/>
    <property type="match status" value="1"/>
</dbReference>
<dbReference type="PANTHER" id="PTHR42722">
    <property type="entry name" value="LEUCINE DEHYDROGENASE"/>
    <property type="match status" value="1"/>
</dbReference>
<proteinExistence type="inferred from homology"/>
<evidence type="ECO:0000256" key="3">
    <source>
        <dbReference type="ARBA" id="ARBA00023027"/>
    </source>
</evidence>
<dbReference type="PANTHER" id="PTHR42722:SF1">
    <property type="entry name" value="VALINE DEHYDROGENASE"/>
    <property type="match status" value="1"/>
</dbReference>
<dbReference type="PRINTS" id="PR00082">
    <property type="entry name" value="GLFDHDRGNASE"/>
</dbReference>
<dbReference type="Pfam" id="PF02812">
    <property type="entry name" value="ELFV_dehydrog_N"/>
    <property type="match status" value="1"/>
</dbReference>
<dbReference type="InterPro" id="IPR006095">
    <property type="entry name" value="Glu/Leu/Phe/Val/Trp_DH"/>
</dbReference>
<dbReference type="InterPro" id="IPR036291">
    <property type="entry name" value="NAD(P)-bd_dom_sf"/>
</dbReference>
<accession>A0ABN2AV52</accession>
<dbReference type="InterPro" id="IPR016211">
    <property type="entry name" value="Glu/Phe/Leu/Val/Trp_DH_bac/arc"/>
</dbReference>
<dbReference type="InterPro" id="IPR006097">
    <property type="entry name" value="Glu/Leu/Phe/Val/Trp_DH_dimer"/>
</dbReference>
<dbReference type="SMART" id="SM00839">
    <property type="entry name" value="ELFV_dehydrog"/>
    <property type="match status" value="1"/>
</dbReference>
<keyword evidence="2 4" id="KW-0560">Oxidoreductase</keyword>
<dbReference type="Gene3D" id="3.40.50.720">
    <property type="entry name" value="NAD(P)-binding Rossmann-like Domain"/>
    <property type="match status" value="1"/>
</dbReference>
<evidence type="ECO:0000256" key="1">
    <source>
        <dbReference type="ARBA" id="ARBA00006382"/>
    </source>
</evidence>
<dbReference type="PIRSF" id="PIRSF000188">
    <property type="entry name" value="Phe_leu_dh"/>
    <property type="match status" value="1"/>
</dbReference>
<keyword evidence="3" id="KW-0520">NAD</keyword>
<dbReference type="InterPro" id="IPR006096">
    <property type="entry name" value="Glu/Leu/Phe/Val/Trp_DH_C"/>
</dbReference>
<comment type="similarity">
    <text evidence="1 4">Belongs to the Glu/Leu/Phe/Val dehydrogenases family.</text>
</comment>